<dbReference type="Pfam" id="PF00989">
    <property type="entry name" value="PAS"/>
    <property type="match status" value="1"/>
</dbReference>
<proteinExistence type="predicted"/>
<evidence type="ECO:0000256" key="2">
    <source>
        <dbReference type="SAM" id="Phobius"/>
    </source>
</evidence>
<dbReference type="Proteomes" id="UP000321490">
    <property type="component" value="Unassembled WGS sequence"/>
</dbReference>
<dbReference type="PROSITE" id="PS50112">
    <property type="entry name" value="PAS"/>
    <property type="match status" value="1"/>
</dbReference>
<evidence type="ECO:0000313" key="6">
    <source>
        <dbReference type="Proteomes" id="UP000321490"/>
    </source>
</evidence>
<feature type="region of interest" description="Disordered" evidence="1">
    <location>
        <begin position="1"/>
        <end position="25"/>
    </location>
</feature>
<organism evidence="5 6">
    <name type="scientific">Modestobacter roseus</name>
    <dbReference type="NCBI Taxonomy" id="1181884"/>
    <lineage>
        <taxon>Bacteria</taxon>
        <taxon>Bacillati</taxon>
        <taxon>Actinomycetota</taxon>
        <taxon>Actinomycetes</taxon>
        <taxon>Geodermatophilales</taxon>
        <taxon>Geodermatophilaceae</taxon>
        <taxon>Modestobacter</taxon>
    </lineage>
</organism>
<dbReference type="InterPro" id="IPR043128">
    <property type="entry name" value="Rev_trsase/Diguanyl_cyclase"/>
</dbReference>
<dbReference type="CDD" id="cd01949">
    <property type="entry name" value="GGDEF"/>
    <property type="match status" value="1"/>
</dbReference>
<dbReference type="CDD" id="cd00130">
    <property type="entry name" value="PAS"/>
    <property type="match status" value="1"/>
</dbReference>
<keyword evidence="2" id="KW-0472">Membrane</keyword>
<reference evidence="5 6" key="1">
    <citation type="submission" date="2019-07" db="EMBL/GenBank/DDBJ databases">
        <title>R&amp;d 2014.</title>
        <authorList>
            <person name="Klenk H.-P."/>
        </authorList>
    </citation>
    <scope>NUCLEOTIDE SEQUENCE [LARGE SCALE GENOMIC DNA]</scope>
    <source>
        <strain evidence="5 6">DSM 45764</strain>
    </source>
</reference>
<dbReference type="SMART" id="SM00091">
    <property type="entry name" value="PAS"/>
    <property type="match status" value="1"/>
</dbReference>
<evidence type="ECO:0000256" key="1">
    <source>
        <dbReference type="SAM" id="MobiDB-lite"/>
    </source>
</evidence>
<dbReference type="OrthoDB" id="23692at2"/>
<dbReference type="NCBIfam" id="TIGR00229">
    <property type="entry name" value="sensory_box"/>
    <property type="match status" value="1"/>
</dbReference>
<keyword evidence="2" id="KW-1133">Transmembrane helix</keyword>
<dbReference type="Pfam" id="PF00990">
    <property type="entry name" value="GGDEF"/>
    <property type="match status" value="1"/>
</dbReference>
<dbReference type="AlphaFoldDB" id="A0A562IXK6"/>
<dbReference type="RefSeq" id="WP_153357966.1">
    <property type="nucleotide sequence ID" value="NZ_JABGDC010000001.1"/>
</dbReference>
<dbReference type="PANTHER" id="PTHR44757:SF2">
    <property type="entry name" value="BIOFILM ARCHITECTURE MAINTENANCE PROTEIN MBAA"/>
    <property type="match status" value="1"/>
</dbReference>
<dbReference type="SMART" id="SM00267">
    <property type="entry name" value="GGDEF"/>
    <property type="match status" value="1"/>
</dbReference>
<evidence type="ECO:0000259" key="3">
    <source>
        <dbReference type="PROSITE" id="PS50112"/>
    </source>
</evidence>
<feature type="transmembrane region" description="Helical" evidence="2">
    <location>
        <begin position="37"/>
        <end position="56"/>
    </location>
</feature>
<dbReference type="Gene3D" id="3.30.70.270">
    <property type="match status" value="1"/>
</dbReference>
<dbReference type="EMBL" id="VLKF01000001">
    <property type="protein sequence ID" value="TWH75697.1"/>
    <property type="molecule type" value="Genomic_DNA"/>
</dbReference>
<name>A0A562IXK6_9ACTN</name>
<dbReference type="SUPFAM" id="SSF55073">
    <property type="entry name" value="Nucleotide cyclase"/>
    <property type="match status" value="1"/>
</dbReference>
<feature type="domain" description="GGDEF" evidence="4">
    <location>
        <begin position="307"/>
        <end position="438"/>
    </location>
</feature>
<dbReference type="NCBIfam" id="TIGR00254">
    <property type="entry name" value="GGDEF"/>
    <property type="match status" value="1"/>
</dbReference>
<evidence type="ECO:0000259" key="4">
    <source>
        <dbReference type="PROSITE" id="PS50887"/>
    </source>
</evidence>
<dbReference type="InterPro" id="IPR035965">
    <property type="entry name" value="PAS-like_dom_sf"/>
</dbReference>
<dbReference type="InterPro" id="IPR029787">
    <property type="entry name" value="Nucleotide_cyclase"/>
</dbReference>
<dbReference type="GO" id="GO:0006355">
    <property type="term" value="P:regulation of DNA-templated transcription"/>
    <property type="evidence" value="ECO:0007669"/>
    <property type="project" value="InterPro"/>
</dbReference>
<keyword evidence="2" id="KW-0812">Transmembrane</keyword>
<dbReference type="PANTHER" id="PTHR44757">
    <property type="entry name" value="DIGUANYLATE CYCLASE DGCP"/>
    <property type="match status" value="1"/>
</dbReference>
<feature type="compositionally biased region" description="Basic and acidic residues" evidence="1">
    <location>
        <begin position="1"/>
        <end position="12"/>
    </location>
</feature>
<dbReference type="InterPro" id="IPR052155">
    <property type="entry name" value="Biofilm_reg_signaling"/>
</dbReference>
<dbReference type="InterPro" id="IPR000014">
    <property type="entry name" value="PAS"/>
</dbReference>
<dbReference type="SUPFAM" id="SSF55785">
    <property type="entry name" value="PYP-like sensor domain (PAS domain)"/>
    <property type="match status" value="1"/>
</dbReference>
<gene>
    <name evidence="5" type="ORF">JD78_04261</name>
</gene>
<dbReference type="InterPro" id="IPR013767">
    <property type="entry name" value="PAS_fold"/>
</dbReference>
<dbReference type="InterPro" id="IPR000160">
    <property type="entry name" value="GGDEF_dom"/>
</dbReference>
<dbReference type="PROSITE" id="PS50887">
    <property type="entry name" value="GGDEF"/>
    <property type="match status" value="1"/>
</dbReference>
<sequence length="438" mass="46424">MTDLRAHTDRADALGVSSRTPPVAGGTPARWGVFPRLAVGMALLGLAMGAVFPLFAELLGVPARYAGAPSFRTACLAAGLVLGGANWLLVRVLIGRRLRVLAGRLTTVARIVGDPVTGDGPRTALDLPVESADDLGATAAAFNSLLTALERERRFRSVVHATSDVMALLNPAGEIAFVSDSITDVLGWAREDVLGQRVRDLLHAEDGDLFTPAGAPITRDQARDQVFVVQVRHRDGGWRHLEISSSDRRDDPVIGGVLLTARDVTERLELQRRLSFQATHDDLTGLPNRAAVLDRADALLSDPRGGGRLAVVFLDLDGFKEVNDTLGHGHGDQLLAQVGPRLRPLVRDTDLVGRLGGDEFAVLMPGVSAAEAVSAATRLRAALQQPFPVEGHELDVDASLGIAVSGPDAADTGTLFRQADIAMYRAKAGRTGVALFDA</sequence>
<comment type="caution">
    <text evidence="5">The sequence shown here is derived from an EMBL/GenBank/DDBJ whole genome shotgun (WGS) entry which is preliminary data.</text>
</comment>
<evidence type="ECO:0000313" key="5">
    <source>
        <dbReference type="EMBL" id="TWH75697.1"/>
    </source>
</evidence>
<dbReference type="Gene3D" id="3.30.450.20">
    <property type="entry name" value="PAS domain"/>
    <property type="match status" value="1"/>
</dbReference>
<feature type="domain" description="PAS" evidence="3">
    <location>
        <begin position="151"/>
        <end position="206"/>
    </location>
</feature>
<accession>A0A562IXK6</accession>
<protein>
    <submittedName>
        <fullName evidence="5">PAS domain S-box-containing protein/diguanylate cyclase (GGDEF)-like protein</fullName>
    </submittedName>
</protein>
<keyword evidence="6" id="KW-1185">Reference proteome</keyword>
<feature type="transmembrane region" description="Helical" evidence="2">
    <location>
        <begin position="76"/>
        <end position="94"/>
    </location>
</feature>